<dbReference type="GO" id="GO:0045259">
    <property type="term" value="C:proton-transporting ATP synthase complex"/>
    <property type="evidence" value="ECO:0007669"/>
    <property type="project" value="UniProtKB-KW"/>
</dbReference>
<name>A0A1F7TKH4_9BACT</name>
<evidence type="ECO:0000256" key="3">
    <source>
        <dbReference type="ARBA" id="ARBA00022448"/>
    </source>
</evidence>
<comment type="subunit">
    <text evidence="8 9">F-type ATPases have 2 components, CF(1) - the catalytic core - and CF(0) - the membrane proton channel. CF(1) has five subunits: alpha(3), beta(3), gamma(1), delta(1), epsilon(1). CF(0) has three main subunits: a, b and c.</text>
</comment>
<dbReference type="Proteomes" id="UP000177885">
    <property type="component" value="Unassembled WGS sequence"/>
</dbReference>
<sequence>MSLTLKIVTPERVAYEAVIDSITAMTADGEITILPGHAALVSALRPGEAKVRIGADESFLALSTGFLQVRPDNEVVILADHAERMEELELEAVKAAKERAKALMEEKRHVDDVAFASAAALMERELAREKVALRRHHGRTPRIESQP</sequence>
<dbReference type="CDD" id="cd12152">
    <property type="entry name" value="F1-ATPase_delta"/>
    <property type="match status" value="1"/>
</dbReference>
<keyword evidence="8" id="KW-1003">Cell membrane</keyword>
<keyword evidence="5 8" id="KW-0472">Membrane</keyword>
<dbReference type="GO" id="GO:0012505">
    <property type="term" value="C:endomembrane system"/>
    <property type="evidence" value="ECO:0007669"/>
    <property type="project" value="UniProtKB-SubCell"/>
</dbReference>
<keyword evidence="7 8" id="KW-0066">ATP synthesis</keyword>
<dbReference type="PANTHER" id="PTHR13822">
    <property type="entry name" value="ATP SYNTHASE DELTA/EPSILON CHAIN"/>
    <property type="match status" value="1"/>
</dbReference>
<evidence type="ECO:0000256" key="8">
    <source>
        <dbReference type="HAMAP-Rule" id="MF_00530"/>
    </source>
</evidence>
<dbReference type="HAMAP" id="MF_00530">
    <property type="entry name" value="ATP_synth_epsil_bac"/>
    <property type="match status" value="1"/>
</dbReference>
<dbReference type="STRING" id="1802385.A2856_02115"/>
<dbReference type="NCBIfam" id="TIGR01216">
    <property type="entry name" value="ATP_synt_epsi"/>
    <property type="match status" value="1"/>
</dbReference>
<evidence type="ECO:0000256" key="6">
    <source>
        <dbReference type="ARBA" id="ARBA00023196"/>
    </source>
</evidence>
<evidence type="ECO:0000256" key="2">
    <source>
        <dbReference type="ARBA" id="ARBA00005712"/>
    </source>
</evidence>
<keyword evidence="10" id="KW-0175">Coiled coil</keyword>
<keyword evidence="4 8" id="KW-0406">Ion transport</keyword>
<gene>
    <name evidence="8" type="primary">atpC</name>
    <name evidence="12" type="ORF">A2856_02115</name>
</gene>
<protein>
    <recommendedName>
        <fullName evidence="8">ATP synthase epsilon chain</fullName>
    </recommendedName>
    <alternativeName>
        <fullName evidence="8">ATP synthase F1 sector epsilon subunit</fullName>
    </alternativeName>
    <alternativeName>
        <fullName evidence="8">F-ATPase epsilon subunit</fullName>
    </alternativeName>
</protein>
<evidence type="ECO:0000313" key="12">
    <source>
        <dbReference type="EMBL" id="OGL66465.1"/>
    </source>
</evidence>
<evidence type="ECO:0000256" key="9">
    <source>
        <dbReference type="RuleBase" id="RU003656"/>
    </source>
</evidence>
<organism evidence="12 13">
    <name type="scientific">Candidatus Uhrbacteria bacterium RIFCSPHIGHO2_01_FULL_63_20</name>
    <dbReference type="NCBI Taxonomy" id="1802385"/>
    <lineage>
        <taxon>Bacteria</taxon>
        <taxon>Candidatus Uhriibacteriota</taxon>
    </lineage>
</organism>
<dbReference type="InterPro" id="IPR020546">
    <property type="entry name" value="ATP_synth_F1_dsu/esu_N"/>
</dbReference>
<feature type="coiled-coil region" evidence="10">
    <location>
        <begin position="78"/>
        <end position="105"/>
    </location>
</feature>
<keyword evidence="6 8" id="KW-0139">CF(1)</keyword>
<evidence type="ECO:0000259" key="11">
    <source>
        <dbReference type="Pfam" id="PF02823"/>
    </source>
</evidence>
<dbReference type="InterPro" id="IPR036771">
    <property type="entry name" value="ATPsynth_dsu/esu_N"/>
</dbReference>
<comment type="similarity">
    <text evidence="2 8 9">Belongs to the ATPase epsilon chain family.</text>
</comment>
<evidence type="ECO:0000256" key="10">
    <source>
        <dbReference type="SAM" id="Coils"/>
    </source>
</evidence>
<comment type="function">
    <text evidence="8">Produces ATP from ADP in the presence of a proton gradient across the membrane.</text>
</comment>
<feature type="domain" description="ATP synthase F1 complex delta/epsilon subunit N-terminal" evidence="11">
    <location>
        <begin position="3"/>
        <end position="82"/>
    </location>
</feature>
<comment type="caution">
    <text evidence="12">The sequence shown here is derived from an EMBL/GenBank/DDBJ whole genome shotgun (WGS) entry which is preliminary data.</text>
</comment>
<dbReference type="InterPro" id="IPR001469">
    <property type="entry name" value="ATP_synth_F1_dsu/esu"/>
</dbReference>
<dbReference type="Pfam" id="PF02823">
    <property type="entry name" value="ATP-synt_DE_N"/>
    <property type="match status" value="1"/>
</dbReference>
<dbReference type="GO" id="GO:0046933">
    <property type="term" value="F:proton-transporting ATP synthase activity, rotational mechanism"/>
    <property type="evidence" value="ECO:0007669"/>
    <property type="project" value="UniProtKB-UniRule"/>
</dbReference>
<dbReference type="Gene3D" id="2.60.15.10">
    <property type="entry name" value="F0F1 ATP synthase delta/epsilon subunit, N-terminal"/>
    <property type="match status" value="1"/>
</dbReference>
<evidence type="ECO:0000256" key="1">
    <source>
        <dbReference type="ARBA" id="ARBA00004184"/>
    </source>
</evidence>
<accession>A0A1F7TKH4</accession>
<dbReference type="GO" id="GO:0005886">
    <property type="term" value="C:plasma membrane"/>
    <property type="evidence" value="ECO:0007669"/>
    <property type="project" value="UniProtKB-SubCell"/>
</dbReference>
<keyword evidence="3 8" id="KW-0813">Transport</keyword>
<evidence type="ECO:0000313" key="13">
    <source>
        <dbReference type="Proteomes" id="UP000177885"/>
    </source>
</evidence>
<dbReference type="GO" id="GO:0005524">
    <property type="term" value="F:ATP binding"/>
    <property type="evidence" value="ECO:0007669"/>
    <property type="project" value="UniProtKB-UniRule"/>
</dbReference>
<dbReference type="SUPFAM" id="SSF51344">
    <property type="entry name" value="Epsilon subunit of F1F0-ATP synthase N-terminal domain"/>
    <property type="match status" value="1"/>
</dbReference>
<keyword evidence="8" id="KW-0375">Hydrogen ion transport</keyword>
<reference evidence="12 13" key="1">
    <citation type="journal article" date="2016" name="Nat. Commun.">
        <title>Thousands of microbial genomes shed light on interconnected biogeochemical processes in an aquifer system.</title>
        <authorList>
            <person name="Anantharaman K."/>
            <person name="Brown C.T."/>
            <person name="Hug L.A."/>
            <person name="Sharon I."/>
            <person name="Castelle C.J."/>
            <person name="Probst A.J."/>
            <person name="Thomas B.C."/>
            <person name="Singh A."/>
            <person name="Wilkins M.J."/>
            <person name="Karaoz U."/>
            <person name="Brodie E.L."/>
            <person name="Williams K.H."/>
            <person name="Hubbard S.S."/>
            <person name="Banfield J.F."/>
        </authorList>
    </citation>
    <scope>NUCLEOTIDE SEQUENCE [LARGE SCALE GENOMIC DNA]</scope>
</reference>
<proteinExistence type="inferred from homology"/>
<dbReference type="EMBL" id="MGDT01000007">
    <property type="protein sequence ID" value="OGL66465.1"/>
    <property type="molecule type" value="Genomic_DNA"/>
</dbReference>
<evidence type="ECO:0000256" key="4">
    <source>
        <dbReference type="ARBA" id="ARBA00023065"/>
    </source>
</evidence>
<dbReference type="PANTHER" id="PTHR13822:SF10">
    <property type="entry name" value="ATP SYNTHASE EPSILON CHAIN, CHLOROPLASTIC"/>
    <property type="match status" value="1"/>
</dbReference>
<comment type="subcellular location">
    <subcellularLocation>
        <location evidence="8">Cell membrane</location>
        <topology evidence="8">Peripheral membrane protein</topology>
    </subcellularLocation>
    <subcellularLocation>
        <location evidence="1">Endomembrane system</location>
        <topology evidence="1">Peripheral membrane protein</topology>
    </subcellularLocation>
</comment>
<evidence type="ECO:0000256" key="5">
    <source>
        <dbReference type="ARBA" id="ARBA00023136"/>
    </source>
</evidence>
<evidence type="ECO:0000256" key="7">
    <source>
        <dbReference type="ARBA" id="ARBA00023310"/>
    </source>
</evidence>
<dbReference type="AlphaFoldDB" id="A0A1F7TKH4"/>